<protein>
    <recommendedName>
        <fullName evidence="3">Lipoprotein</fullName>
    </recommendedName>
</protein>
<dbReference type="Proteomes" id="UP001500418">
    <property type="component" value="Unassembled WGS sequence"/>
</dbReference>
<sequence length="74" mass="7758">MLGHRGRGDRSRGPVNLVVANRRSVGRMALGAAAGGLLSACGTPKGPPSAGTPLRIMAINHVWSQAIRRRMPAF</sequence>
<proteinExistence type="predicted"/>
<keyword evidence="2" id="KW-1185">Reference proteome</keyword>
<accession>A0ABN1Q947</accession>
<reference evidence="1 2" key="1">
    <citation type="journal article" date="2019" name="Int. J. Syst. Evol. Microbiol.">
        <title>The Global Catalogue of Microorganisms (GCM) 10K type strain sequencing project: providing services to taxonomists for standard genome sequencing and annotation.</title>
        <authorList>
            <consortium name="The Broad Institute Genomics Platform"/>
            <consortium name="The Broad Institute Genome Sequencing Center for Infectious Disease"/>
            <person name="Wu L."/>
            <person name="Ma J."/>
        </authorList>
    </citation>
    <scope>NUCLEOTIDE SEQUENCE [LARGE SCALE GENOMIC DNA]</scope>
    <source>
        <strain evidence="1 2">JCM 11444</strain>
    </source>
</reference>
<organism evidence="1 2">
    <name type="scientific">Streptomyces rhizosphaericus</name>
    <dbReference type="NCBI Taxonomy" id="114699"/>
    <lineage>
        <taxon>Bacteria</taxon>
        <taxon>Bacillati</taxon>
        <taxon>Actinomycetota</taxon>
        <taxon>Actinomycetes</taxon>
        <taxon>Kitasatosporales</taxon>
        <taxon>Streptomycetaceae</taxon>
        <taxon>Streptomyces</taxon>
        <taxon>Streptomyces violaceusniger group</taxon>
    </lineage>
</organism>
<gene>
    <name evidence="1" type="ORF">GCM10009575_053040</name>
</gene>
<evidence type="ECO:0008006" key="3">
    <source>
        <dbReference type="Google" id="ProtNLM"/>
    </source>
</evidence>
<evidence type="ECO:0000313" key="2">
    <source>
        <dbReference type="Proteomes" id="UP001500418"/>
    </source>
</evidence>
<comment type="caution">
    <text evidence="1">The sequence shown here is derived from an EMBL/GenBank/DDBJ whole genome shotgun (WGS) entry which is preliminary data.</text>
</comment>
<evidence type="ECO:0000313" key="1">
    <source>
        <dbReference type="EMBL" id="GAA0939395.1"/>
    </source>
</evidence>
<dbReference type="EMBL" id="BAAAID010000036">
    <property type="protein sequence ID" value="GAA0939395.1"/>
    <property type="molecule type" value="Genomic_DNA"/>
</dbReference>
<name>A0ABN1Q947_9ACTN</name>